<dbReference type="Proteomes" id="UP000585474">
    <property type="component" value="Unassembled WGS sequence"/>
</dbReference>
<gene>
    <name evidence="2" type="ORF">Acr_01g0010530</name>
</gene>
<sequence length="63" mass="6449">MAVASATAAIAETLESMESSPSRRVSDAASESSSSGVLSSNANLSNSSPNYSKDIDIQVRSLL</sequence>
<proteinExistence type="predicted"/>
<organism evidence="2 3">
    <name type="scientific">Actinidia rufa</name>
    <dbReference type="NCBI Taxonomy" id="165716"/>
    <lineage>
        <taxon>Eukaryota</taxon>
        <taxon>Viridiplantae</taxon>
        <taxon>Streptophyta</taxon>
        <taxon>Embryophyta</taxon>
        <taxon>Tracheophyta</taxon>
        <taxon>Spermatophyta</taxon>
        <taxon>Magnoliopsida</taxon>
        <taxon>eudicotyledons</taxon>
        <taxon>Gunneridae</taxon>
        <taxon>Pentapetalae</taxon>
        <taxon>asterids</taxon>
        <taxon>Ericales</taxon>
        <taxon>Actinidiaceae</taxon>
        <taxon>Actinidia</taxon>
    </lineage>
</organism>
<protein>
    <submittedName>
        <fullName evidence="2">Uncharacterized protein</fullName>
    </submittedName>
</protein>
<dbReference type="AlphaFoldDB" id="A0A7J0E416"/>
<evidence type="ECO:0000313" key="2">
    <source>
        <dbReference type="EMBL" id="GFY81244.1"/>
    </source>
</evidence>
<name>A0A7J0E416_9ERIC</name>
<feature type="region of interest" description="Disordered" evidence="1">
    <location>
        <begin position="13"/>
        <end position="52"/>
    </location>
</feature>
<feature type="compositionally biased region" description="Low complexity" evidence="1">
    <location>
        <begin position="27"/>
        <end position="52"/>
    </location>
</feature>
<keyword evidence="3" id="KW-1185">Reference proteome</keyword>
<evidence type="ECO:0000256" key="1">
    <source>
        <dbReference type="SAM" id="MobiDB-lite"/>
    </source>
</evidence>
<comment type="caution">
    <text evidence="2">The sequence shown here is derived from an EMBL/GenBank/DDBJ whole genome shotgun (WGS) entry which is preliminary data.</text>
</comment>
<accession>A0A7J0E416</accession>
<evidence type="ECO:0000313" key="3">
    <source>
        <dbReference type="Proteomes" id="UP000585474"/>
    </source>
</evidence>
<dbReference type="EMBL" id="BJWL01000001">
    <property type="protein sequence ID" value="GFY81244.1"/>
    <property type="molecule type" value="Genomic_DNA"/>
</dbReference>
<reference evidence="2 3" key="1">
    <citation type="submission" date="2019-07" db="EMBL/GenBank/DDBJ databases">
        <title>De Novo Assembly of kiwifruit Actinidia rufa.</title>
        <authorList>
            <person name="Sugita-Konishi S."/>
            <person name="Sato K."/>
            <person name="Mori E."/>
            <person name="Abe Y."/>
            <person name="Kisaki G."/>
            <person name="Hamano K."/>
            <person name="Suezawa K."/>
            <person name="Otani M."/>
            <person name="Fukuda T."/>
            <person name="Manabe T."/>
            <person name="Gomi K."/>
            <person name="Tabuchi M."/>
            <person name="Akimitsu K."/>
            <person name="Kataoka I."/>
        </authorList>
    </citation>
    <scope>NUCLEOTIDE SEQUENCE [LARGE SCALE GENOMIC DNA]</scope>
    <source>
        <strain evidence="3">cv. Fuchu</strain>
    </source>
</reference>